<comment type="caution">
    <text evidence="3">The sequence shown here is derived from an EMBL/GenBank/DDBJ whole genome shotgun (WGS) entry which is preliminary data.</text>
</comment>
<gene>
    <name evidence="3" type="ORF">EV684_11370</name>
</gene>
<dbReference type="GO" id="GO:0052621">
    <property type="term" value="F:diguanylate cyclase activity"/>
    <property type="evidence" value="ECO:0007669"/>
    <property type="project" value="UniProtKB-EC"/>
</dbReference>
<dbReference type="InterPro" id="IPR000160">
    <property type="entry name" value="GGDEF_dom"/>
</dbReference>
<dbReference type="EMBL" id="SLXD01000013">
    <property type="protein sequence ID" value="TCP00439.1"/>
    <property type="molecule type" value="Genomic_DNA"/>
</dbReference>
<dbReference type="PANTHER" id="PTHR45138">
    <property type="entry name" value="REGULATORY COMPONENTS OF SENSORY TRANSDUCTION SYSTEM"/>
    <property type="match status" value="1"/>
</dbReference>
<dbReference type="FunFam" id="3.30.70.270:FF:000001">
    <property type="entry name" value="Diguanylate cyclase domain protein"/>
    <property type="match status" value="1"/>
</dbReference>
<dbReference type="EC" id="2.7.7.65" evidence="1"/>
<sequence length="496" mass="53477">MGLETIVWIVPDDARDADPGADALRKAGYAVIEQTLAMAPRLAADLRVLPTASLADPAALRAACAADRRPTLVLAHDGDAEAIALQVCDLRDEVVRLPQSPHHVAARLERLTRRDRDSAWLHRDVVTGLLNRRAFGQRLRKVLEEMLPGEVRGLVLVDLDHFKRLNDEFGHAVGDQLLRSASEMLAAGASPEDCIGRVSGDEFALLMARYDLQTLVNDAQGLLKRLSVPIQVPSIGRGIVLTASAGMTVLQPRFSEAEVMRQADAAMYEAKGAGRNRLMCFETAAGGYVVPDIDADLERFNEVTKVFSDRLARIVGDMGRRLVEGARRQALQDALTGAHNRRYFDERLAREVAQAQRSGRPLALALLDIDDFHGVNAGYGWPSGDGVLRDFAALASGNVRLVDWLARYGGEEFCVVLPDTGAEAAVSVMERIRSAVGAHGFEATDGRRIPVTVSVGVAMIAAPGDSPVALVDRAGRACLHAKAAGKNRVVLDDAAT</sequence>
<feature type="domain" description="GGDEF" evidence="2">
    <location>
        <begin position="360"/>
        <end position="494"/>
    </location>
</feature>
<evidence type="ECO:0000256" key="1">
    <source>
        <dbReference type="ARBA" id="ARBA00012528"/>
    </source>
</evidence>
<dbReference type="RefSeq" id="WP_132648864.1">
    <property type="nucleotide sequence ID" value="NZ_CP181386.1"/>
</dbReference>
<dbReference type="GO" id="GO:0005886">
    <property type="term" value="C:plasma membrane"/>
    <property type="evidence" value="ECO:0007669"/>
    <property type="project" value="TreeGrafter"/>
</dbReference>
<dbReference type="OrthoDB" id="9813903at2"/>
<evidence type="ECO:0000259" key="2">
    <source>
        <dbReference type="PROSITE" id="PS50887"/>
    </source>
</evidence>
<proteinExistence type="predicted"/>
<dbReference type="CDD" id="cd01949">
    <property type="entry name" value="GGDEF"/>
    <property type="match status" value="2"/>
</dbReference>
<dbReference type="InterPro" id="IPR043128">
    <property type="entry name" value="Rev_trsase/Diguanyl_cyclase"/>
</dbReference>
<dbReference type="Proteomes" id="UP000295106">
    <property type="component" value="Unassembled WGS sequence"/>
</dbReference>
<name>A0A4R2M0C0_RUBGE</name>
<evidence type="ECO:0000313" key="3">
    <source>
        <dbReference type="EMBL" id="TCP00439.1"/>
    </source>
</evidence>
<dbReference type="GO" id="GO:1902201">
    <property type="term" value="P:negative regulation of bacterial-type flagellum-dependent cell motility"/>
    <property type="evidence" value="ECO:0007669"/>
    <property type="project" value="TreeGrafter"/>
</dbReference>
<dbReference type="Pfam" id="PF00990">
    <property type="entry name" value="GGDEF"/>
    <property type="match status" value="2"/>
</dbReference>
<dbReference type="NCBIfam" id="TIGR00254">
    <property type="entry name" value="GGDEF"/>
    <property type="match status" value="2"/>
</dbReference>
<dbReference type="AlphaFoldDB" id="A0A4R2M0C0"/>
<dbReference type="GeneID" id="99682879"/>
<feature type="domain" description="GGDEF" evidence="2">
    <location>
        <begin position="150"/>
        <end position="283"/>
    </location>
</feature>
<protein>
    <recommendedName>
        <fullName evidence="1">diguanylate cyclase</fullName>
        <ecNumber evidence="1">2.7.7.65</ecNumber>
    </recommendedName>
</protein>
<reference evidence="3 4" key="1">
    <citation type="submission" date="2019-03" db="EMBL/GenBank/DDBJ databases">
        <title>Genomic Encyclopedia of Type Strains, Phase IV (KMG-IV): sequencing the most valuable type-strain genomes for metagenomic binning, comparative biology and taxonomic classification.</title>
        <authorList>
            <person name="Goeker M."/>
        </authorList>
    </citation>
    <scope>NUCLEOTIDE SEQUENCE [LARGE SCALE GENOMIC DNA]</scope>
    <source>
        <strain evidence="3 4">DSM 1709</strain>
    </source>
</reference>
<dbReference type="SMART" id="SM00267">
    <property type="entry name" value="GGDEF"/>
    <property type="match status" value="2"/>
</dbReference>
<dbReference type="PANTHER" id="PTHR45138:SF24">
    <property type="entry name" value="DIGUANYLATE CYCLASE DGCC-RELATED"/>
    <property type="match status" value="1"/>
</dbReference>
<dbReference type="InterPro" id="IPR050469">
    <property type="entry name" value="Diguanylate_Cyclase"/>
</dbReference>
<dbReference type="InterPro" id="IPR029787">
    <property type="entry name" value="Nucleotide_cyclase"/>
</dbReference>
<dbReference type="PROSITE" id="PS50887">
    <property type="entry name" value="GGDEF"/>
    <property type="match status" value="2"/>
</dbReference>
<dbReference type="Gene3D" id="3.30.70.270">
    <property type="match status" value="2"/>
</dbReference>
<evidence type="ECO:0000313" key="4">
    <source>
        <dbReference type="Proteomes" id="UP000295106"/>
    </source>
</evidence>
<dbReference type="GO" id="GO:0043709">
    <property type="term" value="P:cell adhesion involved in single-species biofilm formation"/>
    <property type="evidence" value="ECO:0007669"/>
    <property type="project" value="TreeGrafter"/>
</dbReference>
<accession>A0A4R2M0C0</accession>
<organism evidence="3 4">
    <name type="scientific">Rubrivivax gelatinosus</name>
    <name type="common">Rhodocyclus gelatinosus</name>
    <name type="synonym">Rhodopseudomonas gelatinosa</name>
    <dbReference type="NCBI Taxonomy" id="28068"/>
    <lineage>
        <taxon>Bacteria</taxon>
        <taxon>Pseudomonadati</taxon>
        <taxon>Pseudomonadota</taxon>
        <taxon>Betaproteobacteria</taxon>
        <taxon>Burkholderiales</taxon>
        <taxon>Sphaerotilaceae</taxon>
        <taxon>Rubrivivax</taxon>
    </lineage>
</organism>
<dbReference type="SUPFAM" id="SSF55073">
    <property type="entry name" value="Nucleotide cyclase"/>
    <property type="match status" value="2"/>
</dbReference>